<dbReference type="AlphaFoldDB" id="A0A917SXX1"/>
<feature type="chain" id="PRO_5037893537" description="DNA breaking-rejoining protein" evidence="1">
    <location>
        <begin position="25"/>
        <end position="138"/>
    </location>
</feature>
<feature type="signal peptide" evidence="1">
    <location>
        <begin position="1"/>
        <end position="24"/>
    </location>
</feature>
<keyword evidence="1" id="KW-0732">Signal</keyword>
<organism evidence="2 3">
    <name type="scientific">Pseudooceanicola nanhaiensis</name>
    <dbReference type="NCBI Taxonomy" id="375761"/>
    <lineage>
        <taxon>Bacteria</taxon>
        <taxon>Pseudomonadati</taxon>
        <taxon>Pseudomonadota</taxon>
        <taxon>Alphaproteobacteria</taxon>
        <taxon>Rhodobacterales</taxon>
        <taxon>Paracoccaceae</taxon>
        <taxon>Pseudooceanicola</taxon>
    </lineage>
</organism>
<dbReference type="Gene3D" id="2.60.120.380">
    <property type="match status" value="1"/>
</dbReference>
<evidence type="ECO:0000313" key="2">
    <source>
        <dbReference type="EMBL" id="GGM02226.1"/>
    </source>
</evidence>
<evidence type="ECO:0000256" key="1">
    <source>
        <dbReference type="SAM" id="SignalP"/>
    </source>
</evidence>
<reference evidence="2" key="2">
    <citation type="submission" date="2020-09" db="EMBL/GenBank/DDBJ databases">
        <authorList>
            <person name="Sun Q."/>
            <person name="Zhou Y."/>
        </authorList>
    </citation>
    <scope>NUCLEOTIDE SEQUENCE</scope>
    <source>
        <strain evidence="2">CGMCC 1.6293</strain>
    </source>
</reference>
<sequence length="138" mass="14554">MPKPLRHILAPLCLAAAIATPAAAHQPGDLRIELDPVAGTATIESSLTGHATADYHFGGRSGQTMSADVAVIAGEGPVFFDVLPPGSDYEAMFVGRTQGRAGRMSLAESGDYTLRLYLWGDAREGGRTVGYRLRVALD</sequence>
<evidence type="ECO:0000313" key="3">
    <source>
        <dbReference type="Proteomes" id="UP000649829"/>
    </source>
</evidence>
<keyword evidence="3" id="KW-1185">Reference proteome</keyword>
<dbReference type="EMBL" id="BMLF01000002">
    <property type="protein sequence ID" value="GGM02226.1"/>
    <property type="molecule type" value="Genomic_DNA"/>
</dbReference>
<protein>
    <recommendedName>
        <fullName evidence="4">DNA breaking-rejoining protein</fullName>
    </recommendedName>
</protein>
<accession>A0A917SXX1</accession>
<comment type="caution">
    <text evidence="2">The sequence shown here is derived from an EMBL/GenBank/DDBJ whole genome shotgun (WGS) entry which is preliminary data.</text>
</comment>
<gene>
    <name evidence="2" type="ORF">GCM10011534_25090</name>
</gene>
<evidence type="ECO:0008006" key="4">
    <source>
        <dbReference type="Google" id="ProtNLM"/>
    </source>
</evidence>
<dbReference type="Proteomes" id="UP000649829">
    <property type="component" value="Unassembled WGS sequence"/>
</dbReference>
<name>A0A917SXX1_9RHOB</name>
<proteinExistence type="predicted"/>
<reference evidence="2" key="1">
    <citation type="journal article" date="2014" name="Int. J. Syst. Evol. Microbiol.">
        <title>Complete genome sequence of Corynebacterium casei LMG S-19264T (=DSM 44701T), isolated from a smear-ripened cheese.</title>
        <authorList>
            <consortium name="US DOE Joint Genome Institute (JGI-PGF)"/>
            <person name="Walter F."/>
            <person name="Albersmeier A."/>
            <person name="Kalinowski J."/>
            <person name="Ruckert C."/>
        </authorList>
    </citation>
    <scope>NUCLEOTIDE SEQUENCE</scope>
    <source>
        <strain evidence="2">CGMCC 1.6293</strain>
    </source>
</reference>
<dbReference type="RefSeq" id="WP_051630688.1">
    <property type="nucleotide sequence ID" value="NZ_BMLF01000002.1"/>
</dbReference>